<dbReference type="AlphaFoldDB" id="A0A7S7NQY9"/>
<evidence type="ECO:0000313" key="2">
    <source>
        <dbReference type="Proteomes" id="UP000593892"/>
    </source>
</evidence>
<dbReference type="Proteomes" id="UP000593892">
    <property type="component" value="Chromosome"/>
</dbReference>
<name>A0A7S7NQY9_PALFE</name>
<accession>A0A7S7NQY9</accession>
<gene>
    <name evidence="1" type="ORF">IRI77_36465</name>
</gene>
<protein>
    <submittedName>
        <fullName evidence="1">Uncharacterized protein</fullName>
    </submittedName>
</protein>
<evidence type="ECO:0000313" key="1">
    <source>
        <dbReference type="EMBL" id="QOY88173.1"/>
    </source>
</evidence>
<proteinExistence type="predicted"/>
<organism evidence="1 2">
    <name type="scientific">Paludibaculum fermentans</name>
    <dbReference type="NCBI Taxonomy" id="1473598"/>
    <lineage>
        <taxon>Bacteria</taxon>
        <taxon>Pseudomonadati</taxon>
        <taxon>Acidobacteriota</taxon>
        <taxon>Terriglobia</taxon>
        <taxon>Bryobacterales</taxon>
        <taxon>Bryobacteraceae</taxon>
        <taxon>Paludibaculum</taxon>
    </lineage>
</organism>
<dbReference type="KEGG" id="pfer:IRI77_36465"/>
<reference evidence="1 2" key="1">
    <citation type="submission" date="2020-10" db="EMBL/GenBank/DDBJ databases">
        <title>Complete genome sequence of Paludibaculum fermentans P105T, a facultatively anaerobic acidobacterium capable of dissimilatory Fe(III) reduction.</title>
        <authorList>
            <person name="Dedysh S.N."/>
            <person name="Beletsky A.V."/>
            <person name="Kulichevskaya I.S."/>
            <person name="Mardanov A.V."/>
            <person name="Ravin N.V."/>
        </authorList>
    </citation>
    <scope>NUCLEOTIDE SEQUENCE [LARGE SCALE GENOMIC DNA]</scope>
    <source>
        <strain evidence="1 2">P105</strain>
    </source>
</reference>
<dbReference type="RefSeq" id="WP_194449836.1">
    <property type="nucleotide sequence ID" value="NZ_CP063849.1"/>
</dbReference>
<keyword evidence="2" id="KW-1185">Reference proteome</keyword>
<sequence>MKGRRLKLFVINDEWDFAKPDSDLIEVVTLDEGLVGKKTDCLQSWHQHMRLWGTGTPPEFDVLLIDIKFEIDDTDPEYHAESQTNINPYGLLHALPFVARQGLTRWPFVWSLHSGDPGSVANDPVAIFAFGLLCAMERRSEIVWNERTQEEETWRWDGYELAAIPEYFSRWIPSAPKGNPKAVWPQLVDRYRSKLIESVACGDIRIATRELDRLLAAAQSKQAAEIRLLDEGSLSLKRGYREDSIALPSLFADVLQPKGVRWSNGGDTSIVAKYLADLKGASTVDDATFLYSKVCEIRQALGPAFEKFDEVVTDNSSAGLSYTRLLGQRSPEKVAVALFLCWWLDLDYYTRPKRTADLIKYCGLRKDYNSLIGPLDKAGFGRRPQVFLDSLGTVPLEDPLYREVGELHQREVMKTGLRTEEWCPSCLLVEEE</sequence>
<dbReference type="EMBL" id="CP063849">
    <property type="protein sequence ID" value="QOY88173.1"/>
    <property type="molecule type" value="Genomic_DNA"/>
</dbReference>